<dbReference type="AlphaFoldDB" id="A0A024GUS6"/>
<dbReference type="InParanoid" id="A0A024GUS6"/>
<dbReference type="EMBL" id="CAIX01000396">
    <property type="protein sequence ID" value="CCI50128.1"/>
    <property type="molecule type" value="Genomic_DNA"/>
</dbReference>
<evidence type="ECO:0000313" key="2">
    <source>
        <dbReference type="Proteomes" id="UP000053237"/>
    </source>
</evidence>
<accession>A0A024GUS6</accession>
<dbReference type="Proteomes" id="UP000053237">
    <property type="component" value="Unassembled WGS sequence"/>
</dbReference>
<keyword evidence="2" id="KW-1185">Reference proteome</keyword>
<proteinExistence type="predicted"/>
<sequence>MGMKCLHGYHYLLCNVHFHRLTISAQTRRCSRSFWLFTQARGISNESSVKRRPNFDVSWRNGSCGMIRVGELAIEILEFCGARNIQFQVWIHLEHSSSEKEIRDVMDWLRIVLPNQ</sequence>
<name>A0A024GUS6_9STRA</name>
<comment type="caution">
    <text evidence="1">The sequence shown here is derived from an EMBL/GenBank/DDBJ whole genome shotgun (WGS) entry which is preliminary data.</text>
</comment>
<organism evidence="1 2">
    <name type="scientific">Albugo candida</name>
    <dbReference type="NCBI Taxonomy" id="65357"/>
    <lineage>
        <taxon>Eukaryota</taxon>
        <taxon>Sar</taxon>
        <taxon>Stramenopiles</taxon>
        <taxon>Oomycota</taxon>
        <taxon>Peronosporomycetes</taxon>
        <taxon>Albuginales</taxon>
        <taxon>Albuginaceae</taxon>
        <taxon>Albugo</taxon>
    </lineage>
</organism>
<evidence type="ECO:0000313" key="1">
    <source>
        <dbReference type="EMBL" id="CCI50128.1"/>
    </source>
</evidence>
<protein>
    <submittedName>
        <fullName evidence="1">Uncharacterized protein</fullName>
    </submittedName>
</protein>
<dbReference type="OrthoDB" id="2418081at2759"/>
<reference evidence="1 2" key="1">
    <citation type="submission" date="2012-05" db="EMBL/GenBank/DDBJ databases">
        <title>Recombination and specialization in a pathogen metapopulation.</title>
        <authorList>
            <person name="Gardiner A."/>
            <person name="Kemen E."/>
            <person name="Schultz-Larsen T."/>
            <person name="MacLean D."/>
            <person name="Van Oosterhout C."/>
            <person name="Jones J.D.G."/>
        </authorList>
    </citation>
    <scope>NUCLEOTIDE SEQUENCE [LARGE SCALE GENOMIC DNA]</scope>
    <source>
        <strain evidence="1 2">Ac Nc2</strain>
    </source>
</reference>
<gene>
    <name evidence="1" type="ORF">BN9_116460</name>
</gene>